<proteinExistence type="inferred from homology"/>
<keyword evidence="7" id="KW-1185">Reference proteome</keyword>
<evidence type="ECO:0000313" key="7">
    <source>
        <dbReference type="Proteomes" id="UP001595916"/>
    </source>
</evidence>
<dbReference type="Pfam" id="PF00005">
    <property type="entry name" value="ABC_tran"/>
    <property type="match status" value="1"/>
</dbReference>
<dbReference type="SUPFAM" id="SSF52540">
    <property type="entry name" value="P-loop containing nucleoside triphosphate hydrolases"/>
    <property type="match status" value="1"/>
</dbReference>
<keyword evidence="3" id="KW-0547">Nucleotide-binding</keyword>
<sequence length="265" mass="30372">MIYCTNIGKAFVRNIGRKGDKKPKRFQRTKEEFFAVEDVSLAVDRGEVLGILGPNGAGKTTLLRILGHIMTPTKGEIVITDQDGREAKDEQEAKRRIGYLSANTKLYGRMTPKELLVFIGRVYGFDRKLIDQRMQEVIELLDMSSFCDNKIEKLSTGQLQRTSISRCLLHDPDNYIFDEPTLGLDVISSHTIVEFMKKEKQRGKSILYSTHYMEEAEYLCDRVLMIHKGRVLIEGSPEQIREKTSCSNLRDAFISMVDLRKEEVQ</sequence>
<comment type="caution">
    <text evidence="6">The sequence shown here is derived from an EMBL/GenBank/DDBJ whole genome shotgun (WGS) entry which is preliminary data.</text>
</comment>
<accession>A0ABV9QJ58</accession>
<evidence type="ECO:0000313" key="6">
    <source>
        <dbReference type="EMBL" id="MFC4803827.1"/>
    </source>
</evidence>
<evidence type="ECO:0000256" key="2">
    <source>
        <dbReference type="ARBA" id="ARBA00022448"/>
    </source>
</evidence>
<dbReference type="PANTHER" id="PTHR42711">
    <property type="entry name" value="ABC TRANSPORTER ATP-BINDING PROTEIN"/>
    <property type="match status" value="1"/>
</dbReference>
<evidence type="ECO:0000259" key="5">
    <source>
        <dbReference type="PROSITE" id="PS50893"/>
    </source>
</evidence>
<dbReference type="EMBL" id="JBHSHL010000005">
    <property type="protein sequence ID" value="MFC4803827.1"/>
    <property type="molecule type" value="Genomic_DNA"/>
</dbReference>
<organism evidence="6 7">
    <name type="scientific">Filifactor villosus</name>
    <dbReference type="NCBI Taxonomy" id="29374"/>
    <lineage>
        <taxon>Bacteria</taxon>
        <taxon>Bacillati</taxon>
        <taxon>Bacillota</taxon>
        <taxon>Clostridia</taxon>
        <taxon>Peptostreptococcales</taxon>
        <taxon>Filifactoraceae</taxon>
        <taxon>Filifactor</taxon>
    </lineage>
</organism>
<feature type="domain" description="ABC transporter" evidence="5">
    <location>
        <begin position="21"/>
        <end position="253"/>
    </location>
</feature>
<keyword evidence="4 6" id="KW-0067">ATP-binding</keyword>
<evidence type="ECO:0000256" key="3">
    <source>
        <dbReference type="ARBA" id="ARBA00022741"/>
    </source>
</evidence>
<dbReference type="PANTHER" id="PTHR42711:SF5">
    <property type="entry name" value="ABC TRANSPORTER ATP-BINDING PROTEIN NATA"/>
    <property type="match status" value="1"/>
</dbReference>
<gene>
    <name evidence="6" type="ORF">ACFO4R_01910</name>
</gene>
<dbReference type="RefSeq" id="WP_379787291.1">
    <property type="nucleotide sequence ID" value="NZ_JBHSHL010000005.1"/>
</dbReference>
<dbReference type="GO" id="GO:0005524">
    <property type="term" value="F:ATP binding"/>
    <property type="evidence" value="ECO:0007669"/>
    <property type="project" value="UniProtKB-KW"/>
</dbReference>
<dbReference type="SMART" id="SM00382">
    <property type="entry name" value="AAA"/>
    <property type="match status" value="1"/>
</dbReference>
<keyword evidence="2" id="KW-0813">Transport</keyword>
<comment type="similarity">
    <text evidence="1">Belongs to the ABC transporter superfamily.</text>
</comment>
<reference evidence="7" key="1">
    <citation type="journal article" date="2019" name="Int. J. Syst. Evol. Microbiol.">
        <title>The Global Catalogue of Microorganisms (GCM) 10K type strain sequencing project: providing services to taxonomists for standard genome sequencing and annotation.</title>
        <authorList>
            <consortium name="The Broad Institute Genomics Platform"/>
            <consortium name="The Broad Institute Genome Sequencing Center for Infectious Disease"/>
            <person name="Wu L."/>
            <person name="Ma J."/>
        </authorList>
    </citation>
    <scope>NUCLEOTIDE SEQUENCE [LARGE SCALE GENOMIC DNA]</scope>
    <source>
        <strain evidence="7">CCUG 46385</strain>
    </source>
</reference>
<dbReference type="InterPro" id="IPR003593">
    <property type="entry name" value="AAA+_ATPase"/>
</dbReference>
<name>A0ABV9QJ58_9FIRM</name>
<dbReference type="Proteomes" id="UP001595916">
    <property type="component" value="Unassembled WGS sequence"/>
</dbReference>
<protein>
    <submittedName>
        <fullName evidence="6">ABC transporter ATP-binding protein</fullName>
    </submittedName>
</protein>
<dbReference type="InterPro" id="IPR027417">
    <property type="entry name" value="P-loop_NTPase"/>
</dbReference>
<evidence type="ECO:0000256" key="1">
    <source>
        <dbReference type="ARBA" id="ARBA00005417"/>
    </source>
</evidence>
<dbReference type="PROSITE" id="PS50893">
    <property type="entry name" value="ABC_TRANSPORTER_2"/>
    <property type="match status" value="1"/>
</dbReference>
<dbReference type="InterPro" id="IPR003439">
    <property type="entry name" value="ABC_transporter-like_ATP-bd"/>
</dbReference>
<dbReference type="Gene3D" id="3.40.50.300">
    <property type="entry name" value="P-loop containing nucleotide triphosphate hydrolases"/>
    <property type="match status" value="1"/>
</dbReference>
<dbReference type="InterPro" id="IPR050763">
    <property type="entry name" value="ABC_transporter_ATP-binding"/>
</dbReference>
<evidence type="ECO:0000256" key="4">
    <source>
        <dbReference type="ARBA" id="ARBA00022840"/>
    </source>
</evidence>